<keyword evidence="5" id="KW-1185">Reference proteome</keyword>
<evidence type="ECO:0008006" key="6">
    <source>
        <dbReference type="Google" id="ProtNLM"/>
    </source>
</evidence>
<evidence type="ECO:0000256" key="1">
    <source>
        <dbReference type="ARBA" id="ARBA00008270"/>
    </source>
</evidence>
<sequence>MSGERLLLPLHIINAFVPPETAELGKGNPAAVVPLTSEQAEIISAKEMQLVATEIGLSETTFIYPASGRGMYFIRWFTPAIEVDLCGHATLAAASVVQRDMTELSCVEFITIKGERLKVEKENPMTENPSAFTMEFPALCKHDNVTEEEAKLLCSGLGISEGEVVELYRSDYDLVAKLSNKLGVQQVNPCFNTLSKLSCRGIIVTAPGDDTVRFVSRFFAPSSGIPEDPVTGSAHCVLAPLYLSVGENEPFQRAEQVSKRGGVVMVRLLSASRVQLSGNVRLVSKGALYL</sequence>
<name>A0A2V3IM38_9FLOR</name>
<dbReference type="InterPro" id="IPR003719">
    <property type="entry name" value="Phenazine_PhzF-like"/>
</dbReference>
<dbReference type="Pfam" id="PF02567">
    <property type="entry name" value="PhzC-PhzF"/>
    <property type="match status" value="1"/>
</dbReference>
<dbReference type="Proteomes" id="UP000247409">
    <property type="component" value="Unassembled WGS sequence"/>
</dbReference>
<dbReference type="Gene3D" id="3.10.310.10">
    <property type="entry name" value="Diaminopimelate Epimerase, Chain A, domain 1"/>
    <property type="match status" value="2"/>
</dbReference>
<proteinExistence type="inferred from homology"/>
<evidence type="ECO:0000313" key="5">
    <source>
        <dbReference type="Proteomes" id="UP000247409"/>
    </source>
</evidence>
<comment type="caution">
    <text evidence="4">The sequence shown here is derived from an EMBL/GenBank/DDBJ whole genome shotgun (WGS) entry which is preliminary data.</text>
</comment>
<reference evidence="4 5" key="1">
    <citation type="journal article" date="2018" name="Mol. Biol. Evol.">
        <title>Analysis of the draft genome of the red seaweed Gracilariopsis chorda provides insights into genome size evolution in Rhodophyta.</title>
        <authorList>
            <person name="Lee J."/>
            <person name="Yang E.C."/>
            <person name="Graf L."/>
            <person name="Yang J.H."/>
            <person name="Qiu H."/>
            <person name="Zel Zion U."/>
            <person name="Chan C.X."/>
            <person name="Stephens T.G."/>
            <person name="Weber A.P.M."/>
            <person name="Boo G.H."/>
            <person name="Boo S.M."/>
            <person name="Kim K.M."/>
            <person name="Shin Y."/>
            <person name="Jung M."/>
            <person name="Lee S.J."/>
            <person name="Yim H.S."/>
            <person name="Lee J.H."/>
            <person name="Bhattacharya D."/>
            <person name="Yoon H.S."/>
        </authorList>
    </citation>
    <scope>NUCLEOTIDE SEQUENCE [LARGE SCALE GENOMIC DNA]</scope>
    <source>
        <strain evidence="4 5">SKKU-2015</strain>
        <tissue evidence="4">Whole body</tissue>
    </source>
</reference>
<dbReference type="PANTHER" id="PTHR13774">
    <property type="entry name" value="PHENAZINE BIOSYNTHESIS PROTEIN"/>
    <property type="match status" value="1"/>
</dbReference>
<feature type="active site" evidence="3">
    <location>
        <position position="59"/>
    </location>
</feature>
<dbReference type="OrthoDB" id="75169at2759"/>
<accession>A0A2V3IM38</accession>
<dbReference type="GO" id="GO:0016853">
    <property type="term" value="F:isomerase activity"/>
    <property type="evidence" value="ECO:0007669"/>
    <property type="project" value="UniProtKB-KW"/>
</dbReference>
<dbReference type="AlphaFoldDB" id="A0A2V3IM38"/>
<dbReference type="PANTHER" id="PTHR13774:SF17">
    <property type="entry name" value="PHENAZINE BIOSYNTHESIS-LIKE DOMAIN-CONTAINING PROTEIN"/>
    <property type="match status" value="1"/>
</dbReference>
<gene>
    <name evidence="4" type="ORF">BWQ96_07089</name>
</gene>
<comment type="similarity">
    <text evidence="1">Belongs to the PhzF family.</text>
</comment>
<dbReference type="GO" id="GO:0005737">
    <property type="term" value="C:cytoplasm"/>
    <property type="evidence" value="ECO:0007669"/>
    <property type="project" value="TreeGrafter"/>
</dbReference>
<evidence type="ECO:0000256" key="2">
    <source>
        <dbReference type="ARBA" id="ARBA00023235"/>
    </source>
</evidence>
<organism evidence="4 5">
    <name type="scientific">Gracilariopsis chorda</name>
    <dbReference type="NCBI Taxonomy" id="448386"/>
    <lineage>
        <taxon>Eukaryota</taxon>
        <taxon>Rhodophyta</taxon>
        <taxon>Florideophyceae</taxon>
        <taxon>Rhodymeniophycidae</taxon>
        <taxon>Gracilariales</taxon>
        <taxon>Gracilariaceae</taxon>
        <taxon>Gracilariopsis</taxon>
    </lineage>
</organism>
<evidence type="ECO:0000313" key="4">
    <source>
        <dbReference type="EMBL" id="PXF43145.1"/>
    </source>
</evidence>
<keyword evidence="2" id="KW-0413">Isomerase</keyword>
<dbReference type="STRING" id="448386.A0A2V3IM38"/>
<protein>
    <recommendedName>
        <fullName evidence="6">Isomerase</fullName>
    </recommendedName>
</protein>
<dbReference type="EMBL" id="NBIV01000135">
    <property type="protein sequence ID" value="PXF43145.1"/>
    <property type="molecule type" value="Genomic_DNA"/>
</dbReference>
<dbReference type="SUPFAM" id="SSF54506">
    <property type="entry name" value="Diaminopimelate epimerase-like"/>
    <property type="match status" value="1"/>
</dbReference>
<evidence type="ECO:0000256" key="3">
    <source>
        <dbReference type="PIRSR" id="PIRSR016184-1"/>
    </source>
</evidence>
<dbReference type="NCBIfam" id="TIGR00654">
    <property type="entry name" value="PhzF_family"/>
    <property type="match status" value="1"/>
</dbReference>
<dbReference type="PIRSF" id="PIRSF016184">
    <property type="entry name" value="PhzC_PhzF"/>
    <property type="match status" value="1"/>
</dbReference>